<dbReference type="GO" id="GO:0005524">
    <property type="term" value="F:ATP binding"/>
    <property type="evidence" value="ECO:0007669"/>
    <property type="project" value="UniProtKB-KW"/>
</dbReference>
<evidence type="ECO:0000256" key="6">
    <source>
        <dbReference type="SAM" id="MobiDB-lite"/>
    </source>
</evidence>
<feature type="domain" description="SF3 helicase" evidence="7">
    <location>
        <begin position="288"/>
        <end position="433"/>
    </location>
</feature>
<dbReference type="EMBL" id="PP793335">
    <property type="protein sequence ID" value="XBS25626.1"/>
    <property type="molecule type" value="Genomic_DNA"/>
</dbReference>
<dbReference type="SUPFAM" id="SSF52540">
    <property type="entry name" value="P-loop containing nucleoside triphosphate hydrolases"/>
    <property type="match status" value="1"/>
</dbReference>
<feature type="region of interest" description="Disordered" evidence="6">
    <location>
        <begin position="1"/>
        <end position="21"/>
    </location>
</feature>
<dbReference type="Pfam" id="PF01057">
    <property type="entry name" value="Parvo_NS1"/>
    <property type="match status" value="1"/>
</dbReference>
<proteinExistence type="predicted"/>
<protein>
    <submittedName>
        <fullName evidence="8">Nonstructural protein 1</fullName>
    </submittedName>
</protein>
<feature type="compositionally biased region" description="Polar residues" evidence="6">
    <location>
        <begin position="582"/>
        <end position="592"/>
    </location>
</feature>
<evidence type="ECO:0000256" key="2">
    <source>
        <dbReference type="ARBA" id="ARBA00022562"/>
    </source>
</evidence>
<evidence type="ECO:0000256" key="4">
    <source>
        <dbReference type="ARBA" id="ARBA00022741"/>
    </source>
</evidence>
<keyword evidence="2" id="KW-1048">Host nucleus</keyword>
<comment type="subcellular location">
    <subcellularLocation>
        <location evidence="1">Host nucleus</location>
    </subcellularLocation>
</comment>
<accession>A0AAU7P168</accession>
<dbReference type="GO" id="GO:0006260">
    <property type="term" value="P:DNA replication"/>
    <property type="evidence" value="ECO:0007669"/>
    <property type="project" value="UniProtKB-KW"/>
</dbReference>
<evidence type="ECO:0000256" key="1">
    <source>
        <dbReference type="ARBA" id="ARBA00004147"/>
    </source>
</evidence>
<organism evidence="8">
    <name type="scientific">Hamaparvovirinae sp</name>
    <dbReference type="NCBI Taxonomy" id="2809447"/>
    <lineage>
        <taxon>Viruses</taxon>
        <taxon>Monodnaviria</taxon>
        <taxon>Shotokuvirae</taxon>
        <taxon>Cossaviricota</taxon>
        <taxon>Quintoviricetes</taxon>
        <taxon>Piccovirales</taxon>
        <taxon>Parvoviridae</taxon>
        <taxon>Hamaparvovirinae</taxon>
    </lineage>
</organism>
<dbReference type="InterPro" id="IPR014015">
    <property type="entry name" value="Helicase_SF3_DNA-vir"/>
</dbReference>
<evidence type="ECO:0000256" key="3">
    <source>
        <dbReference type="ARBA" id="ARBA00022705"/>
    </source>
</evidence>
<dbReference type="GO" id="GO:0019079">
    <property type="term" value="P:viral genome replication"/>
    <property type="evidence" value="ECO:0007669"/>
    <property type="project" value="InterPro"/>
</dbReference>
<feature type="compositionally biased region" description="Basic and acidic residues" evidence="6">
    <location>
        <begin position="522"/>
        <end position="536"/>
    </location>
</feature>
<sequence>MATQYPESTSNTKRGRGEEICGSSGEIRCTAYPGIRTRNVRGEWEAGIYAEMDGQAKAAIVDEFSMATWICGVIVIKQFGEPTHTSLPLVDILTALSLCDAFMVCGEISDKGVHHTHFLLRTNSRLDSVRRSIINSQKQTEYEFDVCKLATCRYWYGMFCYLLKNPLIVFASNDKIANLAFTAIEQGDTIKYLKGPDQRPEGKEVVTVITKIITEHECKTVEDIFAHGASDLVKFLHLSSLESVMKNCLQYTTARNRTWDPKTFKHAPETCPLAIHNILQKQNIDTDEFDMFFWKWICRENGKINTMILQGPSNTGKSCFIRGLAALARAGSIVNTASPFFAEGICGANIGIWEEPLLTMENAEMFKLISEGAPCQLPQKFKKPYNHPGCPIIITTNHDICRYCASEEGTIMNRCKIFWFTNTIASSTGGFCEGHCIRACRAERRSATCYLNWGSSNRHTTWQPAHGVGGNGGPSSSKIHRNSCGRWWCGSDDDRFCSYCSRTKIKRANTGRPVKRTSTTTSRDDRSRRAEYEARSARNRRQSGSSPELLNRPFEQSGPPLARTYDPDWSIARRVGSGGTGSDSEPTGGSDSECSEVSGGWIIYGQTTESEADEREAEIGKTCTCIVEPCAADWQAYLCYLANKYE</sequence>
<dbReference type="GO" id="GO:0042025">
    <property type="term" value="C:host cell nucleus"/>
    <property type="evidence" value="ECO:0007669"/>
    <property type="project" value="UniProtKB-SubCell"/>
</dbReference>
<dbReference type="Gene3D" id="3.40.50.300">
    <property type="entry name" value="P-loop containing nucleotide triphosphate hydrolases"/>
    <property type="match status" value="1"/>
</dbReference>
<keyword evidence="5" id="KW-0067">ATP-binding</keyword>
<dbReference type="InterPro" id="IPR027417">
    <property type="entry name" value="P-loop_NTPase"/>
</dbReference>
<feature type="compositionally biased region" description="Polar residues" evidence="6">
    <location>
        <begin position="1"/>
        <end position="12"/>
    </location>
</feature>
<evidence type="ECO:0000256" key="5">
    <source>
        <dbReference type="ARBA" id="ARBA00022840"/>
    </source>
</evidence>
<dbReference type="InterPro" id="IPR001257">
    <property type="entry name" value="Parvovirus_NS1_helicase"/>
</dbReference>
<evidence type="ECO:0000259" key="7">
    <source>
        <dbReference type="PROSITE" id="PS51206"/>
    </source>
</evidence>
<name>A0AAU7P168_9VIRU</name>
<keyword evidence="4" id="KW-0547">Nucleotide-binding</keyword>
<feature type="region of interest" description="Disordered" evidence="6">
    <location>
        <begin position="510"/>
        <end position="597"/>
    </location>
</feature>
<keyword evidence="3" id="KW-0235">DNA replication</keyword>
<dbReference type="PROSITE" id="PS51206">
    <property type="entry name" value="SF3_HELICASE_1"/>
    <property type="match status" value="1"/>
</dbReference>
<reference evidence="8" key="1">
    <citation type="submission" date="2024-05" db="EMBL/GenBank/DDBJ databases">
        <title>Unveiling bat-borne viruses: virome discoveries support intermediate host-mediated transmission to humans.</title>
        <authorList>
            <person name="Wang Y."/>
            <person name="Xu P."/>
            <person name="Han Y."/>
            <person name="Zhao W."/>
            <person name="Zhao L."/>
            <person name="Li R."/>
            <person name="Zhang J."/>
            <person name="Zhang S."/>
            <person name="Lu J."/>
            <person name="Jin Q."/>
            <person name="Wu Z."/>
        </authorList>
    </citation>
    <scope>NUCLEOTIDE SEQUENCE</scope>
    <source>
        <strain evidence="8">169_5098</strain>
    </source>
</reference>
<evidence type="ECO:0000313" key="8">
    <source>
        <dbReference type="EMBL" id="XBS25626.1"/>
    </source>
</evidence>